<protein>
    <submittedName>
        <fullName evidence="2">Uncharacterized protein</fullName>
    </submittedName>
</protein>
<dbReference type="EMBL" id="BMGC01000008">
    <property type="protein sequence ID" value="GGB28865.1"/>
    <property type="molecule type" value="Genomic_DNA"/>
</dbReference>
<dbReference type="AlphaFoldDB" id="A0A916T303"/>
<feature type="region of interest" description="Disordered" evidence="1">
    <location>
        <begin position="437"/>
        <end position="545"/>
    </location>
</feature>
<dbReference type="InterPro" id="IPR049934">
    <property type="entry name" value="GjpA-like"/>
</dbReference>
<reference evidence="2" key="1">
    <citation type="journal article" date="2014" name="Int. J. Syst. Evol. Microbiol.">
        <title>Complete genome sequence of Corynebacterium casei LMG S-19264T (=DSM 44701T), isolated from a smear-ripened cheese.</title>
        <authorList>
            <consortium name="US DOE Joint Genome Institute (JGI-PGF)"/>
            <person name="Walter F."/>
            <person name="Albersmeier A."/>
            <person name="Kalinowski J."/>
            <person name="Ruckert C."/>
        </authorList>
    </citation>
    <scope>NUCLEOTIDE SEQUENCE</scope>
    <source>
        <strain evidence="2">CGMCC 1.12827</strain>
    </source>
</reference>
<dbReference type="NCBIfam" id="NF033942">
    <property type="entry name" value="GjpA"/>
    <property type="match status" value="1"/>
</dbReference>
<reference evidence="2" key="2">
    <citation type="submission" date="2020-09" db="EMBL/GenBank/DDBJ databases">
        <authorList>
            <person name="Sun Q."/>
            <person name="Zhou Y."/>
        </authorList>
    </citation>
    <scope>NUCLEOTIDE SEQUENCE</scope>
    <source>
        <strain evidence="2">CGMCC 1.12827</strain>
    </source>
</reference>
<comment type="caution">
    <text evidence="2">The sequence shown here is derived from an EMBL/GenBank/DDBJ whole genome shotgun (WGS) entry which is preliminary data.</text>
</comment>
<evidence type="ECO:0000256" key="1">
    <source>
        <dbReference type="SAM" id="MobiDB-lite"/>
    </source>
</evidence>
<dbReference type="RefSeq" id="WP_188586095.1">
    <property type="nucleotide sequence ID" value="NZ_BMGC01000008.1"/>
</dbReference>
<name>A0A916T303_9ACTN</name>
<dbReference type="Proteomes" id="UP000621454">
    <property type="component" value="Unassembled WGS sequence"/>
</dbReference>
<evidence type="ECO:0000313" key="2">
    <source>
        <dbReference type="EMBL" id="GGB28865.1"/>
    </source>
</evidence>
<keyword evidence="3" id="KW-1185">Reference proteome</keyword>
<accession>A0A916T303</accession>
<sequence length="545" mass="53488">MHRSPSVAADVKESHRRPLITTGAALLGAGAVALMPAMNTAVAATATPAPVASTTEWQPLASYVNALNNTSKNASTLLDNFLLAPGLPLQQIILNQSRYLNQVLNDPSSLNTVLDQISKNFTSVITGVTLIGADKDTTDAVTTHSVDGLHNLLLQQIPGLLPSGGALDPDLVKSVLNVLASPVSGMLMGLVGPVVSPAVAILNSAFAIAAAIGAGDAGAAFADVWDTPANVINAFFNGATLNLDALAPILNDSGALGTGTTINALDIAFGGLLSTGAIGRDKYEMGGNVGNIQAPGGSIFNSIGMNVTTDALGFPITLNIPGQGIGPIGAMEGLAQTVGALLGDQWDGKNGKPVPPLAGIQFPTLTTPTGGADVVSALHDWLSSIVTDTGSTASEGSTETGTPADDTAAATTAARSDATPAAPVSTAVQAVSAVSTTSESAPVESAPASTPAPSTPVTSEQTAAPAGATASDSAPATEAASSDATPAPDTPATTDASSASTSSPSTSSDTAPSTAASSDTKSDSTSGASTADTSASTSAVSTAAA</sequence>
<evidence type="ECO:0000313" key="3">
    <source>
        <dbReference type="Proteomes" id="UP000621454"/>
    </source>
</evidence>
<organism evidence="2 3">
    <name type="scientific">Gordonia jinhuaensis</name>
    <dbReference type="NCBI Taxonomy" id="1517702"/>
    <lineage>
        <taxon>Bacteria</taxon>
        <taxon>Bacillati</taxon>
        <taxon>Actinomycetota</taxon>
        <taxon>Actinomycetes</taxon>
        <taxon>Mycobacteriales</taxon>
        <taxon>Gordoniaceae</taxon>
        <taxon>Gordonia</taxon>
    </lineage>
</organism>
<gene>
    <name evidence="2" type="ORF">GCM10011489_16380</name>
</gene>
<proteinExistence type="predicted"/>